<dbReference type="PRINTS" id="PR00368">
    <property type="entry name" value="FADPNR"/>
</dbReference>
<evidence type="ECO:0000313" key="19">
    <source>
        <dbReference type="Proteomes" id="UP000266796"/>
    </source>
</evidence>
<dbReference type="AlphaFoldDB" id="A0A3Q8F3H3"/>
<reference evidence="18 19" key="1">
    <citation type="journal article" date="2018" name="Parasitology">
        <title>The reduced genome of Candidatus Kinetoplastibacterium sorsogonicusi, the endosymbiont of Kentomonas sorsogonicus (Trypanosomatidae): loss of the haem-synthesis pathway.</title>
        <authorList>
            <person name="Silva F.M."/>
            <person name="Kostygov A.Y."/>
            <person name="Spodareva V.V."/>
            <person name="Butenko A."/>
            <person name="Tossou R."/>
            <person name="Lukes J."/>
            <person name="Yurchenko V."/>
            <person name="Alves J.M.P."/>
        </authorList>
    </citation>
    <scope>NUCLEOTIDE SEQUENCE [LARGE SCALE GENOMIC DNA]</scope>
    <source>
        <strain evidence="18 19">MF-08</strain>
    </source>
</reference>
<keyword evidence="7 14" id="KW-0274">FAD</keyword>
<dbReference type="Proteomes" id="UP000266796">
    <property type="component" value="Chromosome"/>
</dbReference>
<dbReference type="SUPFAM" id="SSF51905">
    <property type="entry name" value="FAD/NAD(P)-binding domain"/>
    <property type="match status" value="1"/>
</dbReference>
<evidence type="ECO:0000256" key="7">
    <source>
        <dbReference type="ARBA" id="ARBA00022827"/>
    </source>
</evidence>
<feature type="active site" description="Proton acceptor" evidence="13">
    <location>
        <position position="549"/>
    </location>
</feature>
<feature type="binding site" evidence="14">
    <location>
        <position position="220"/>
    </location>
    <ligand>
        <name>FAD</name>
        <dbReference type="ChEBI" id="CHEBI:57692"/>
    </ligand>
</feature>
<dbReference type="PROSITE" id="PS50968">
    <property type="entry name" value="BIOTINYL_LIPOYL"/>
    <property type="match status" value="1"/>
</dbReference>
<feature type="domain" description="Lipoyl-binding" evidence="17">
    <location>
        <begin position="4"/>
        <end position="78"/>
    </location>
</feature>
<feature type="binding site" evidence="14">
    <location>
        <begin position="423"/>
        <end position="426"/>
    </location>
    <ligand>
        <name>FAD</name>
        <dbReference type="ChEBI" id="CHEBI:57692"/>
    </ligand>
</feature>
<dbReference type="PRINTS" id="PR00411">
    <property type="entry name" value="PNDRDTASEI"/>
</dbReference>
<evidence type="ECO:0000256" key="8">
    <source>
        <dbReference type="ARBA" id="ARBA00023002"/>
    </source>
</evidence>
<feature type="disulfide bond" description="Redox-active" evidence="15">
    <location>
        <begin position="148"/>
        <end position="153"/>
    </location>
</feature>
<dbReference type="NCBIfam" id="TIGR01350">
    <property type="entry name" value="lipoamide_DH"/>
    <property type="match status" value="1"/>
</dbReference>
<feature type="binding site" evidence="14">
    <location>
        <position position="157"/>
    </location>
    <ligand>
        <name>FAD</name>
        <dbReference type="ChEBI" id="CHEBI:57692"/>
    </ligand>
</feature>
<comment type="cofactor">
    <cofactor evidence="14 16">
        <name>FAD</name>
        <dbReference type="ChEBI" id="CHEBI:57692"/>
    </cofactor>
    <text evidence="14 16">Binds 1 FAD per subunit.</text>
</comment>
<evidence type="ECO:0000256" key="6">
    <source>
        <dbReference type="ARBA" id="ARBA00022823"/>
    </source>
</evidence>
<evidence type="ECO:0000256" key="12">
    <source>
        <dbReference type="ARBA" id="ARBA00049187"/>
    </source>
</evidence>
<dbReference type="InterPro" id="IPR000089">
    <property type="entry name" value="Biotin_lipoyl"/>
</dbReference>
<keyword evidence="5 16" id="KW-0285">Flavoprotein</keyword>
<organism evidence="18 19">
    <name type="scientific">Candidatus Kinetoplastidibacterium kentomonadis</name>
    <dbReference type="NCBI Taxonomy" id="1576550"/>
    <lineage>
        <taxon>Bacteria</taxon>
        <taxon>Pseudomonadati</taxon>
        <taxon>Pseudomonadota</taxon>
        <taxon>Betaproteobacteria</taxon>
        <taxon>Candidatus Kinetoplastidibacterium</taxon>
    </lineage>
</organism>
<keyword evidence="14" id="KW-0547">Nucleotide-binding</keyword>
<name>A0A3Q8F3H3_9PROT</name>
<dbReference type="InterPro" id="IPR001100">
    <property type="entry name" value="Pyr_nuc-diS_OxRdtase"/>
</dbReference>
<dbReference type="OrthoDB" id="178496at2"/>
<evidence type="ECO:0000256" key="5">
    <source>
        <dbReference type="ARBA" id="ARBA00022630"/>
    </source>
</evidence>
<dbReference type="Pfam" id="PF00364">
    <property type="entry name" value="Biotin_lipoyl"/>
    <property type="match status" value="1"/>
</dbReference>
<feature type="binding site" evidence="14">
    <location>
        <position position="417"/>
    </location>
    <ligand>
        <name>FAD</name>
        <dbReference type="ChEBI" id="CHEBI:57692"/>
    </ligand>
</feature>
<evidence type="ECO:0000256" key="9">
    <source>
        <dbReference type="ARBA" id="ARBA00023027"/>
    </source>
</evidence>
<comment type="catalytic activity">
    <reaction evidence="12 16">
        <text>N(6)-[(R)-dihydrolipoyl]-L-lysyl-[protein] + NAD(+) = N(6)-[(R)-lipoyl]-L-lysyl-[protein] + NADH + H(+)</text>
        <dbReference type="Rhea" id="RHEA:15045"/>
        <dbReference type="Rhea" id="RHEA-COMP:10474"/>
        <dbReference type="Rhea" id="RHEA-COMP:10475"/>
        <dbReference type="ChEBI" id="CHEBI:15378"/>
        <dbReference type="ChEBI" id="CHEBI:57540"/>
        <dbReference type="ChEBI" id="CHEBI:57945"/>
        <dbReference type="ChEBI" id="CHEBI:83099"/>
        <dbReference type="ChEBI" id="CHEBI:83100"/>
        <dbReference type="EC" id="1.8.1.4"/>
    </reaction>
</comment>
<keyword evidence="19" id="KW-1185">Reference proteome</keyword>
<dbReference type="PANTHER" id="PTHR22912">
    <property type="entry name" value="DISULFIDE OXIDOREDUCTASE"/>
    <property type="match status" value="1"/>
</dbReference>
<keyword evidence="10" id="KW-1015">Disulfide bond</keyword>
<dbReference type="RefSeq" id="WP_108673820.1">
    <property type="nucleotide sequence ID" value="NZ_CP025628.1"/>
</dbReference>
<protein>
    <recommendedName>
        <fullName evidence="4 16">Dihydrolipoyl dehydrogenase</fullName>
        <ecNumber evidence="3 16">1.8.1.4</ecNumber>
    </recommendedName>
</protein>
<evidence type="ECO:0000313" key="18">
    <source>
        <dbReference type="EMBL" id="AWD32406.1"/>
    </source>
</evidence>
<dbReference type="PIRSF" id="PIRSF000350">
    <property type="entry name" value="Mercury_reductase_MerA"/>
    <property type="match status" value="1"/>
</dbReference>
<dbReference type="KEGG" id="kso:CKSOR_00285"/>
<dbReference type="InterPro" id="IPR003016">
    <property type="entry name" value="2-oxoA_DH_lipoyl-BS"/>
</dbReference>
<dbReference type="InterPro" id="IPR006258">
    <property type="entry name" value="Lipoamide_DH"/>
</dbReference>
<dbReference type="InterPro" id="IPR023753">
    <property type="entry name" value="FAD/NAD-binding_dom"/>
</dbReference>
<comment type="miscellaneous">
    <text evidence="16">The active site is a redox-active disulfide bond.</text>
</comment>
<feature type="binding site" evidence="14">
    <location>
        <begin position="285"/>
        <end position="292"/>
    </location>
    <ligand>
        <name>NAD(+)</name>
        <dbReference type="ChEBI" id="CHEBI:57540"/>
    </ligand>
</feature>
<dbReference type="InterPro" id="IPR016156">
    <property type="entry name" value="FAD/NAD-linked_Rdtase_dimer_sf"/>
</dbReference>
<dbReference type="Gene3D" id="3.50.50.60">
    <property type="entry name" value="FAD/NAD(P)-binding domain"/>
    <property type="match status" value="2"/>
</dbReference>
<evidence type="ECO:0000256" key="13">
    <source>
        <dbReference type="PIRSR" id="PIRSR000350-2"/>
    </source>
</evidence>
<dbReference type="PANTHER" id="PTHR22912:SF160">
    <property type="entry name" value="DIHYDROLIPOYL DEHYDROGENASE"/>
    <property type="match status" value="1"/>
</dbReference>
<keyword evidence="9 14" id="KW-0520">NAD</keyword>
<keyword evidence="6" id="KW-0450">Lipoyl</keyword>
<comment type="similarity">
    <text evidence="2 16">Belongs to the class-I pyridine nucleotide-disulfide oxidoreductase family.</text>
</comment>
<gene>
    <name evidence="18" type="primary">lpdA</name>
    <name evidence="18" type="ORF">CKSOR_00285</name>
</gene>
<evidence type="ECO:0000256" key="2">
    <source>
        <dbReference type="ARBA" id="ARBA00007532"/>
    </source>
</evidence>
<accession>A0A3Q8F3H3</accession>
<feature type="binding site" evidence="14">
    <location>
        <begin position="249"/>
        <end position="251"/>
    </location>
    <ligand>
        <name>FAD</name>
        <dbReference type="ChEBI" id="CHEBI:57692"/>
    </ligand>
</feature>
<evidence type="ECO:0000256" key="4">
    <source>
        <dbReference type="ARBA" id="ARBA00016961"/>
    </source>
</evidence>
<proteinExistence type="inferred from homology"/>
<dbReference type="GO" id="GO:0050660">
    <property type="term" value="F:flavin adenine dinucleotide binding"/>
    <property type="evidence" value="ECO:0007669"/>
    <property type="project" value="InterPro"/>
</dbReference>
<evidence type="ECO:0000259" key="17">
    <source>
        <dbReference type="PROSITE" id="PS50968"/>
    </source>
</evidence>
<dbReference type="SUPFAM" id="SSF55424">
    <property type="entry name" value="FAD/NAD-linked reductases, dimerisation (C-terminal) domain"/>
    <property type="match status" value="1"/>
</dbReference>
<evidence type="ECO:0000256" key="15">
    <source>
        <dbReference type="PIRSR" id="PIRSR000350-4"/>
    </source>
</evidence>
<sequence>MKNTKQIVIPDIGTSKKVCVIEVLLKEGNFLNKEDPVIVLESEKSSIEIPSNIAGIVKNIFVKVGDMVSTGSIIAELEILSNDFHNISTAKASTSKEICDDISTSKEIYFDVVVLGGGPGGYSAAFRAADLGLKTAIVEKYSNLGGVCLNVGCIPSKTLLYNTNIIEVAKSLSKNGILFDQPKIDLQKLKKHKDEVINKLTNGLLSLARLRNVKIFQGIGEFIDQCNLSITNKDKTINVIKFKYAIIATGSSANKLSCLPKHDRILDSTTALNLPFIPKKMLLIGGGIISLEMGTVYSSLGARLDLVESSNSILKGVDNDLVQSWKNMNIHRFDNIMLDTKIEKVEVDNQGINVQFTGINAPDQIIKYDLILQAIGRSPNIDNIGLQNLNLNISKEGFIKVDNQYRTNIPNIFAIGDVIGHPMLAHKAVHEGHIAAEVISGKNSFCNTNIIPSVAYTNPEIAWVGLTELEAKKNNISIKLGLFPWNASGRAISNGCPNGMTKLIFDSQSNRIIGGGIVGSHAGDLIGEIALAIEMGSDIDDIANTIHPHPTFIESIAMAAESAENICTDLPPILKNI</sequence>
<evidence type="ECO:0000256" key="16">
    <source>
        <dbReference type="RuleBase" id="RU003692"/>
    </source>
</evidence>
<dbReference type="InterPro" id="IPR011053">
    <property type="entry name" value="Single_hybrid_motif"/>
</dbReference>
<dbReference type="CDD" id="cd06849">
    <property type="entry name" value="lipoyl_domain"/>
    <property type="match status" value="1"/>
</dbReference>
<dbReference type="Pfam" id="PF07992">
    <property type="entry name" value="Pyr_redox_2"/>
    <property type="match status" value="1"/>
</dbReference>
<dbReference type="Pfam" id="PF02852">
    <property type="entry name" value="Pyr_redox_dim"/>
    <property type="match status" value="1"/>
</dbReference>
<feature type="binding site" evidence="14">
    <location>
        <position position="376"/>
    </location>
    <ligand>
        <name>NAD(+)</name>
        <dbReference type="ChEBI" id="CHEBI:57540"/>
    </ligand>
</feature>
<dbReference type="EMBL" id="CP025628">
    <property type="protein sequence ID" value="AWD32406.1"/>
    <property type="molecule type" value="Genomic_DNA"/>
</dbReference>
<dbReference type="Gene3D" id="2.40.50.100">
    <property type="match status" value="1"/>
</dbReference>
<keyword evidence="11 16" id="KW-0676">Redox-active center</keyword>
<evidence type="ECO:0000256" key="10">
    <source>
        <dbReference type="ARBA" id="ARBA00023157"/>
    </source>
</evidence>
<dbReference type="InterPro" id="IPR012999">
    <property type="entry name" value="Pyr_OxRdtase_I_AS"/>
</dbReference>
<evidence type="ECO:0000256" key="14">
    <source>
        <dbReference type="PIRSR" id="PIRSR000350-3"/>
    </source>
</evidence>
<dbReference type="PROSITE" id="PS00076">
    <property type="entry name" value="PYRIDINE_REDOX_1"/>
    <property type="match status" value="1"/>
</dbReference>
<evidence type="ECO:0000256" key="3">
    <source>
        <dbReference type="ARBA" id="ARBA00012608"/>
    </source>
</evidence>
<dbReference type="InterPro" id="IPR036188">
    <property type="entry name" value="FAD/NAD-bd_sf"/>
</dbReference>
<dbReference type="EC" id="1.8.1.4" evidence="3 16"/>
<dbReference type="Gene3D" id="3.30.390.30">
    <property type="match status" value="1"/>
</dbReference>
<dbReference type="GO" id="GO:0006103">
    <property type="term" value="P:2-oxoglutarate metabolic process"/>
    <property type="evidence" value="ECO:0007669"/>
    <property type="project" value="TreeGrafter"/>
</dbReference>
<dbReference type="FunFam" id="3.30.390.30:FF:000001">
    <property type="entry name" value="Dihydrolipoyl dehydrogenase"/>
    <property type="match status" value="1"/>
</dbReference>
<dbReference type="PROSITE" id="PS00189">
    <property type="entry name" value="LIPOYL"/>
    <property type="match status" value="1"/>
</dbReference>
<dbReference type="InterPro" id="IPR004099">
    <property type="entry name" value="Pyr_nucl-diS_OxRdtase_dimer"/>
</dbReference>
<keyword evidence="8 16" id="KW-0560">Oxidoreductase</keyword>
<dbReference type="InterPro" id="IPR050151">
    <property type="entry name" value="Class-I_Pyr_Nuc-Dis_Oxidored"/>
</dbReference>
<evidence type="ECO:0000256" key="1">
    <source>
        <dbReference type="ARBA" id="ARBA00001938"/>
    </source>
</evidence>
<feature type="binding site" evidence="14">
    <location>
        <position position="308"/>
    </location>
    <ligand>
        <name>NAD(+)</name>
        <dbReference type="ChEBI" id="CHEBI:57540"/>
    </ligand>
</feature>
<comment type="cofactor">
    <cofactor evidence="1">
        <name>(R)-lipoate</name>
        <dbReference type="ChEBI" id="CHEBI:83088"/>
    </cofactor>
</comment>
<dbReference type="GO" id="GO:0004148">
    <property type="term" value="F:dihydrolipoyl dehydrogenase (NADH) activity"/>
    <property type="evidence" value="ECO:0007669"/>
    <property type="project" value="UniProtKB-EC"/>
</dbReference>
<evidence type="ECO:0000256" key="11">
    <source>
        <dbReference type="ARBA" id="ARBA00023284"/>
    </source>
</evidence>
<dbReference type="SUPFAM" id="SSF51230">
    <property type="entry name" value="Single hybrid motif"/>
    <property type="match status" value="1"/>
</dbReference>